<keyword evidence="9" id="KW-0472">Membrane</keyword>
<dbReference type="AlphaFoldDB" id="A0A1N7G0V2"/>
<dbReference type="Pfam" id="PF13796">
    <property type="entry name" value="Sensor"/>
    <property type="match status" value="1"/>
</dbReference>
<dbReference type="STRING" id="58117.SAMN05421833_12551"/>
<dbReference type="InterPro" id="IPR011712">
    <property type="entry name" value="Sig_transdc_His_kin_sub3_dim/P"/>
</dbReference>
<dbReference type="EC" id="2.7.13.3" evidence="2"/>
<dbReference type="GO" id="GO:0016020">
    <property type="term" value="C:membrane"/>
    <property type="evidence" value="ECO:0007669"/>
    <property type="project" value="InterPro"/>
</dbReference>
<feature type="transmembrane region" description="Helical" evidence="9">
    <location>
        <begin position="158"/>
        <end position="175"/>
    </location>
</feature>
<organism evidence="11 12">
    <name type="scientific">Microbispora rosea</name>
    <dbReference type="NCBI Taxonomy" id="58117"/>
    <lineage>
        <taxon>Bacteria</taxon>
        <taxon>Bacillati</taxon>
        <taxon>Actinomycetota</taxon>
        <taxon>Actinomycetes</taxon>
        <taxon>Streptosporangiales</taxon>
        <taxon>Streptosporangiaceae</taxon>
        <taxon>Microbispora</taxon>
    </lineage>
</organism>
<dbReference type="SUPFAM" id="SSF55874">
    <property type="entry name" value="ATPase domain of HSP90 chaperone/DNA topoisomerase II/histidine kinase"/>
    <property type="match status" value="1"/>
</dbReference>
<keyword evidence="8" id="KW-0902">Two-component regulatory system</keyword>
<feature type="transmembrane region" description="Helical" evidence="9">
    <location>
        <begin position="425"/>
        <end position="444"/>
    </location>
</feature>
<evidence type="ECO:0000256" key="7">
    <source>
        <dbReference type="ARBA" id="ARBA00022840"/>
    </source>
</evidence>
<dbReference type="InterPro" id="IPR003594">
    <property type="entry name" value="HATPase_dom"/>
</dbReference>
<dbReference type="SMART" id="SM00387">
    <property type="entry name" value="HATPase_c"/>
    <property type="match status" value="1"/>
</dbReference>
<dbReference type="Gene3D" id="1.20.5.1930">
    <property type="match status" value="1"/>
</dbReference>
<dbReference type="GO" id="GO:0000155">
    <property type="term" value="F:phosphorelay sensor kinase activity"/>
    <property type="evidence" value="ECO:0007669"/>
    <property type="project" value="InterPro"/>
</dbReference>
<dbReference type="CDD" id="cd16917">
    <property type="entry name" value="HATPase_UhpB-NarQ-NarX-like"/>
    <property type="match status" value="1"/>
</dbReference>
<protein>
    <recommendedName>
        <fullName evidence="2">histidine kinase</fullName>
        <ecNumber evidence="2">2.7.13.3</ecNumber>
    </recommendedName>
</protein>
<keyword evidence="12" id="KW-1185">Reference proteome</keyword>
<feature type="transmembrane region" description="Helical" evidence="9">
    <location>
        <begin position="124"/>
        <end position="152"/>
    </location>
</feature>
<dbReference type="Pfam" id="PF02518">
    <property type="entry name" value="HATPase_c"/>
    <property type="match status" value="1"/>
</dbReference>
<gene>
    <name evidence="11" type="ORF">SAMN05421833_12551</name>
</gene>
<evidence type="ECO:0000256" key="9">
    <source>
        <dbReference type="SAM" id="Phobius"/>
    </source>
</evidence>
<accession>A0A1N7G0V2</accession>
<feature type="domain" description="Histidine kinase/HSP90-like ATPase" evidence="10">
    <location>
        <begin position="319"/>
        <end position="409"/>
    </location>
</feature>
<keyword evidence="5" id="KW-0547">Nucleotide-binding</keyword>
<evidence type="ECO:0000313" key="11">
    <source>
        <dbReference type="EMBL" id="SIS06076.1"/>
    </source>
</evidence>
<comment type="catalytic activity">
    <reaction evidence="1">
        <text>ATP + protein L-histidine = ADP + protein N-phospho-L-histidine.</text>
        <dbReference type="EC" id="2.7.13.3"/>
    </reaction>
</comment>
<keyword evidence="6 11" id="KW-0418">Kinase</keyword>
<evidence type="ECO:0000256" key="6">
    <source>
        <dbReference type="ARBA" id="ARBA00022777"/>
    </source>
</evidence>
<keyword evidence="9" id="KW-1133">Transmembrane helix</keyword>
<evidence type="ECO:0000256" key="1">
    <source>
        <dbReference type="ARBA" id="ARBA00000085"/>
    </source>
</evidence>
<evidence type="ECO:0000259" key="10">
    <source>
        <dbReference type="SMART" id="SM00387"/>
    </source>
</evidence>
<dbReference type="OrthoDB" id="5241729at2"/>
<evidence type="ECO:0000256" key="5">
    <source>
        <dbReference type="ARBA" id="ARBA00022741"/>
    </source>
</evidence>
<name>A0A1N7G0V2_9ACTN</name>
<evidence type="ECO:0000256" key="4">
    <source>
        <dbReference type="ARBA" id="ARBA00022679"/>
    </source>
</evidence>
<dbReference type="InterPro" id="IPR025828">
    <property type="entry name" value="Put_sensor_dom"/>
</dbReference>
<evidence type="ECO:0000313" key="12">
    <source>
        <dbReference type="Proteomes" id="UP000186096"/>
    </source>
</evidence>
<evidence type="ECO:0000256" key="3">
    <source>
        <dbReference type="ARBA" id="ARBA00022553"/>
    </source>
</evidence>
<sequence>MASARSTLTALARSTALAGLALLGLAAGLAMLVAVMLTFLVGLVFVFPPAVRFARAVTRRQRGLASRWSGVPIDDPYRPAPPPPVPQADGWYRDGRTLYRKPTIPAFNKRWNWMTKDPATWRDLAFLVSAPLAGGFVAAAPLLAVAYGVAWAAGGNPAMGAVWILLAVIVAPWYAPWAVRLHGQVAAALLGPTEKARLAQRVTRLDAARTEAVDSQAAELRRIERDLHDGAQARLVAIGMTIGAAEQLLESDPQAARALLGKAREASATALQEIRRLVRGIHPPVLAERGLGDAVRALALDSPLRVHVTVDLPERASAPLESAAYFAVSELLANAARHGDATEAWVDVSAQGPALRVTVTDDGHGGADPERGTGLRGIERRLGAFDGVLAVNSPVGGPTTAVIELPRAFRTRPAPTTPWRYFGRLCWALWPIALFPQGLVAMVFKLVGSPVKSWFLALYMPGPFQWPAIVGMILLGGGLLAVALATTVRTRETEGGGCA</sequence>
<evidence type="ECO:0000256" key="2">
    <source>
        <dbReference type="ARBA" id="ARBA00012438"/>
    </source>
</evidence>
<keyword evidence="9" id="KW-0812">Transmembrane</keyword>
<dbReference type="PANTHER" id="PTHR24421:SF10">
    <property type="entry name" value="NITRATE_NITRITE SENSOR PROTEIN NARQ"/>
    <property type="match status" value="1"/>
</dbReference>
<evidence type="ECO:0000256" key="8">
    <source>
        <dbReference type="ARBA" id="ARBA00023012"/>
    </source>
</evidence>
<dbReference type="PANTHER" id="PTHR24421">
    <property type="entry name" value="NITRATE/NITRITE SENSOR PROTEIN NARX-RELATED"/>
    <property type="match status" value="1"/>
</dbReference>
<dbReference type="GO" id="GO:0046983">
    <property type="term" value="F:protein dimerization activity"/>
    <property type="evidence" value="ECO:0007669"/>
    <property type="project" value="InterPro"/>
</dbReference>
<proteinExistence type="predicted"/>
<keyword evidence="7" id="KW-0067">ATP-binding</keyword>
<feature type="transmembrane region" description="Helical" evidence="9">
    <location>
        <begin position="464"/>
        <end position="485"/>
    </location>
</feature>
<dbReference type="Gene3D" id="3.30.565.10">
    <property type="entry name" value="Histidine kinase-like ATPase, C-terminal domain"/>
    <property type="match status" value="1"/>
</dbReference>
<dbReference type="Proteomes" id="UP000186096">
    <property type="component" value="Unassembled WGS sequence"/>
</dbReference>
<dbReference type="GO" id="GO:0005524">
    <property type="term" value="F:ATP binding"/>
    <property type="evidence" value="ECO:0007669"/>
    <property type="project" value="UniProtKB-KW"/>
</dbReference>
<dbReference type="InterPro" id="IPR036890">
    <property type="entry name" value="HATPase_C_sf"/>
</dbReference>
<dbReference type="Pfam" id="PF07730">
    <property type="entry name" value="HisKA_3"/>
    <property type="match status" value="1"/>
</dbReference>
<feature type="transmembrane region" description="Helical" evidence="9">
    <location>
        <begin position="20"/>
        <end position="47"/>
    </location>
</feature>
<keyword evidence="3" id="KW-0597">Phosphoprotein</keyword>
<dbReference type="RefSeq" id="WP_076439823.1">
    <property type="nucleotide sequence ID" value="NZ_FTNI01000025.1"/>
</dbReference>
<dbReference type="EMBL" id="FTNI01000025">
    <property type="protein sequence ID" value="SIS06076.1"/>
    <property type="molecule type" value="Genomic_DNA"/>
</dbReference>
<reference evidence="12" key="1">
    <citation type="submission" date="2017-01" db="EMBL/GenBank/DDBJ databases">
        <authorList>
            <person name="Varghese N."/>
            <person name="Submissions S."/>
        </authorList>
    </citation>
    <scope>NUCLEOTIDE SEQUENCE [LARGE SCALE GENOMIC DNA]</scope>
    <source>
        <strain evidence="12">ATCC 12950</strain>
    </source>
</reference>
<keyword evidence="4" id="KW-0808">Transferase</keyword>
<dbReference type="InterPro" id="IPR050482">
    <property type="entry name" value="Sensor_HK_TwoCompSys"/>
</dbReference>